<proteinExistence type="predicted"/>
<dbReference type="Proteomes" id="UP000799118">
    <property type="component" value="Unassembled WGS sequence"/>
</dbReference>
<name>A0A6A4GH42_9AGAR</name>
<dbReference type="EMBL" id="ML770054">
    <property type="protein sequence ID" value="KAE9384942.1"/>
    <property type="molecule type" value="Genomic_DNA"/>
</dbReference>
<evidence type="ECO:0000313" key="3">
    <source>
        <dbReference type="Proteomes" id="UP000799118"/>
    </source>
</evidence>
<dbReference type="Pfam" id="PF20414">
    <property type="entry name" value="DUF6698"/>
    <property type="match status" value="1"/>
</dbReference>
<organism evidence="2 3">
    <name type="scientific">Gymnopus androsaceus JB14</name>
    <dbReference type="NCBI Taxonomy" id="1447944"/>
    <lineage>
        <taxon>Eukaryota</taxon>
        <taxon>Fungi</taxon>
        <taxon>Dikarya</taxon>
        <taxon>Basidiomycota</taxon>
        <taxon>Agaricomycotina</taxon>
        <taxon>Agaricomycetes</taxon>
        <taxon>Agaricomycetidae</taxon>
        <taxon>Agaricales</taxon>
        <taxon>Marasmiineae</taxon>
        <taxon>Omphalotaceae</taxon>
        <taxon>Gymnopus</taxon>
    </lineage>
</organism>
<evidence type="ECO:0000256" key="1">
    <source>
        <dbReference type="SAM" id="MobiDB-lite"/>
    </source>
</evidence>
<feature type="compositionally biased region" description="Basic and acidic residues" evidence="1">
    <location>
        <begin position="54"/>
        <end position="63"/>
    </location>
</feature>
<accession>A0A6A4GH42</accession>
<dbReference type="OrthoDB" id="2998394at2759"/>
<protein>
    <submittedName>
        <fullName evidence="2">Uncharacterized protein</fullName>
    </submittedName>
</protein>
<feature type="region of interest" description="Disordered" evidence="1">
    <location>
        <begin position="1"/>
        <end position="80"/>
    </location>
</feature>
<sequence>MVKRPATLTSDSDSNSPKKKPKSKQLSQKPLRIESSSSDSSSESSDSSSEEEDHGPSDKENVSKSKKHHRKALKKPQVKRQIILVSKRKSDKFTKAGRWFPCAIDLFIDISAIETTVLESLNNDYEPDETDQTFLRAWTQLLRICPSLRDLLKNATTEKGQDRYIDALDKVSKGVSSAREHHTAVIRDNILDWIRFEQSDRDKPKLRKSTTKSGRGIHHPATRRLIIPQKLLARIQEPKFVEKLESGRIPILATDFPAFLYNQDSIDENDPEAGLFEGYLLIRVFFAIFFGKSSALTGQYQKNSIAHRNGMKRVTGRHIAYAAVQARFALSDKDNWKDDDDHFRYSDFYNEIINVFEDDPKDEKIIETLNFWNQLVFGNTDGLGGPSDPDSHLPIDADSDAGLDTESTVSALQVARQARREERFAKEAAKAKAKATTPVTIST</sequence>
<feature type="compositionally biased region" description="Low complexity" evidence="1">
    <location>
        <begin position="24"/>
        <end position="47"/>
    </location>
</feature>
<gene>
    <name evidence="2" type="ORF">BT96DRAFT_982178</name>
</gene>
<reference evidence="2" key="1">
    <citation type="journal article" date="2019" name="Environ. Microbiol.">
        <title>Fungal ecological strategies reflected in gene transcription - a case study of two litter decomposers.</title>
        <authorList>
            <person name="Barbi F."/>
            <person name="Kohler A."/>
            <person name="Barry K."/>
            <person name="Baskaran P."/>
            <person name="Daum C."/>
            <person name="Fauchery L."/>
            <person name="Ihrmark K."/>
            <person name="Kuo A."/>
            <person name="LaButti K."/>
            <person name="Lipzen A."/>
            <person name="Morin E."/>
            <person name="Grigoriev I.V."/>
            <person name="Henrissat B."/>
            <person name="Lindahl B."/>
            <person name="Martin F."/>
        </authorList>
    </citation>
    <scope>NUCLEOTIDE SEQUENCE</scope>
    <source>
        <strain evidence="2">JB14</strain>
    </source>
</reference>
<feature type="compositionally biased region" description="Basic residues" evidence="1">
    <location>
        <begin position="64"/>
        <end position="78"/>
    </location>
</feature>
<evidence type="ECO:0000313" key="2">
    <source>
        <dbReference type="EMBL" id="KAE9384942.1"/>
    </source>
</evidence>
<dbReference type="AlphaFoldDB" id="A0A6A4GH42"/>
<keyword evidence="3" id="KW-1185">Reference proteome</keyword>
<dbReference type="InterPro" id="IPR046521">
    <property type="entry name" value="DUF6698"/>
</dbReference>